<dbReference type="PANTHER" id="PTHR48085:SF5">
    <property type="entry name" value="CADMIUM_ZINC-TRANSPORTING ATPASE HMA4-RELATED"/>
    <property type="match status" value="1"/>
</dbReference>
<keyword evidence="4 8" id="KW-1133">Transmembrane helix</keyword>
<reference evidence="10 11" key="1">
    <citation type="submission" date="2019-03" db="EMBL/GenBank/DDBJ databases">
        <title>Genomic Encyclopedia of Type Strains, Phase IV (KMG-IV): sequencing the most valuable type-strain genomes for metagenomic binning, comparative biology and taxonomic classification.</title>
        <authorList>
            <person name="Goeker M."/>
        </authorList>
    </citation>
    <scope>NUCLEOTIDE SEQUENCE [LARGE SCALE GENOMIC DNA]</scope>
    <source>
        <strain evidence="10 11">DSM 103428</strain>
    </source>
</reference>
<feature type="transmembrane region" description="Helical" evidence="8">
    <location>
        <begin position="82"/>
        <end position="107"/>
    </location>
</feature>
<dbReference type="InterPro" id="IPR018303">
    <property type="entry name" value="ATPase_P-typ_P_site"/>
</dbReference>
<feature type="transmembrane region" description="Helical" evidence="8">
    <location>
        <begin position="569"/>
        <end position="593"/>
    </location>
</feature>
<evidence type="ECO:0000313" key="11">
    <source>
        <dbReference type="Proteomes" id="UP000295210"/>
    </source>
</evidence>
<dbReference type="Gene3D" id="3.40.1110.10">
    <property type="entry name" value="Calcium-transporting ATPase, cytoplasmic domain N"/>
    <property type="match status" value="1"/>
</dbReference>
<keyword evidence="8" id="KW-0067">ATP-binding</keyword>
<evidence type="ECO:0000256" key="4">
    <source>
        <dbReference type="ARBA" id="ARBA00022989"/>
    </source>
</evidence>
<dbReference type="NCBIfam" id="TIGR01494">
    <property type="entry name" value="ATPase_P-type"/>
    <property type="match status" value="1"/>
</dbReference>
<dbReference type="PANTHER" id="PTHR48085">
    <property type="entry name" value="CADMIUM/ZINC-TRANSPORTING ATPASE HMA2-RELATED"/>
    <property type="match status" value="1"/>
</dbReference>
<dbReference type="PRINTS" id="PR00119">
    <property type="entry name" value="CATATPASE"/>
</dbReference>
<dbReference type="Gene3D" id="2.70.150.10">
    <property type="entry name" value="Calcium-transporting ATPase, cytoplasmic transduction domain A"/>
    <property type="match status" value="1"/>
</dbReference>
<feature type="transmembrane region" description="Helical" evidence="8">
    <location>
        <begin position="247"/>
        <end position="266"/>
    </location>
</feature>
<dbReference type="GO" id="GO:0005886">
    <property type="term" value="C:plasma membrane"/>
    <property type="evidence" value="ECO:0007669"/>
    <property type="project" value="UniProtKB-SubCell"/>
</dbReference>
<keyword evidence="5 8" id="KW-0472">Membrane</keyword>
<dbReference type="InterPro" id="IPR059000">
    <property type="entry name" value="ATPase_P-type_domA"/>
</dbReference>
<dbReference type="GO" id="GO:0016463">
    <property type="term" value="F:P-type zinc transporter activity"/>
    <property type="evidence" value="ECO:0007669"/>
    <property type="project" value="UniProtKB-EC"/>
</dbReference>
<evidence type="ECO:0000259" key="9">
    <source>
        <dbReference type="Pfam" id="PF00122"/>
    </source>
</evidence>
<evidence type="ECO:0000256" key="7">
    <source>
        <dbReference type="ARBA" id="ARBA00047308"/>
    </source>
</evidence>
<dbReference type="SUPFAM" id="SSF81665">
    <property type="entry name" value="Calcium ATPase, transmembrane domain M"/>
    <property type="match status" value="1"/>
</dbReference>
<dbReference type="Pfam" id="PF00122">
    <property type="entry name" value="E1-E2_ATPase"/>
    <property type="match status" value="1"/>
</dbReference>
<dbReference type="InterPro" id="IPR027256">
    <property type="entry name" value="P-typ_ATPase_IB"/>
</dbReference>
<dbReference type="PROSITE" id="PS00154">
    <property type="entry name" value="ATPASE_E1_E2"/>
    <property type="match status" value="1"/>
</dbReference>
<dbReference type="SUPFAM" id="SSF81653">
    <property type="entry name" value="Calcium ATPase, transduction domain A"/>
    <property type="match status" value="1"/>
</dbReference>
<dbReference type="InterPro" id="IPR001757">
    <property type="entry name" value="P_typ_ATPase"/>
</dbReference>
<feature type="transmembrane region" description="Helical" evidence="8">
    <location>
        <begin position="46"/>
        <end position="67"/>
    </location>
</feature>
<dbReference type="OrthoDB" id="9813266at2"/>
<keyword evidence="8" id="KW-0479">Metal-binding</keyword>
<organism evidence="10 11">
    <name type="scientific">Acidipila rosea</name>
    <dbReference type="NCBI Taxonomy" id="768535"/>
    <lineage>
        <taxon>Bacteria</taxon>
        <taxon>Pseudomonadati</taxon>
        <taxon>Acidobacteriota</taxon>
        <taxon>Terriglobia</taxon>
        <taxon>Terriglobales</taxon>
        <taxon>Acidobacteriaceae</taxon>
        <taxon>Acidipila</taxon>
    </lineage>
</organism>
<protein>
    <recommendedName>
        <fullName evidence="6">P-type Zn(2+) transporter</fullName>
        <ecNumber evidence="6">7.2.2.12</ecNumber>
    </recommendedName>
</protein>
<feature type="domain" description="P-type ATPase A" evidence="9">
    <location>
        <begin position="132"/>
        <end position="231"/>
    </location>
</feature>
<dbReference type="EC" id="7.2.2.12" evidence="6"/>
<comment type="similarity">
    <text evidence="2 8">Belongs to the cation transport ATPase (P-type) (TC 3.A.3) family. Type IB subfamily.</text>
</comment>
<dbReference type="AlphaFoldDB" id="A0A4R1L435"/>
<keyword evidence="11" id="KW-1185">Reference proteome</keyword>
<dbReference type="InterPro" id="IPR051014">
    <property type="entry name" value="Cation_Transport_ATPase_IB"/>
</dbReference>
<evidence type="ECO:0000256" key="5">
    <source>
        <dbReference type="ARBA" id="ARBA00023136"/>
    </source>
</evidence>
<evidence type="ECO:0000256" key="3">
    <source>
        <dbReference type="ARBA" id="ARBA00022692"/>
    </source>
</evidence>
<dbReference type="Gene3D" id="3.40.50.1000">
    <property type="entry name" value="HAD superfamily/HAD-like"/>
    <property type="match status" value="1"/>
</dbReference>
<keyword evidence="8" id="KW-1003">Cell membrane</keyword>
<proteinExistence type="inferred from homology"/>
<dbReference type="GO" id="GO:0016887">
    <property type="term" value="F:ATP hydrolysis activity"/>
    <property type="evidence" value="ECO:0007669"/>
    <property type="project" value="InterPro"/>
</dbReference>
<dbReference type="InterPro" id="IPR023214">
    <property type="entry name" value="HAD_sf"/>
</dbReference>
<keyword evidence="3 8" id="KW-0812">Transmembrane</keyword>
<dbReference type="InterPro" id="IPR023298">
    <property type="entry name" value="ATPase_P-typ_TM_dom_sf"/>
</dbReference>
<dbReference type="Proteomes" id="UP000295210">
    <property type="component" value="Unassembled WGS sequence"/>
</dbReference>
<dbReference type="GO" id="GO:0005524">
    <property type="term" value="F:ATP binding"/>
    <property type="evidence" value="ECO:0007669"/>
    <property type="project" value="UniProtKB-UniRule"/>
</dbReference>
<dbReference type="GO" id="GO:0046872">
    <property type="term" value="F:metal ion binding"/>
    <property type="evidence" value="ECO:0007669"/>
    <property type="project" value="UniProtKB-KW"/>
</dbReference>
<dbReference type="InterPro" id="IPR008250">
    <property type="entry name" value="ATPase_P-typ_transduc_dom_A_sf"/>
</dbReference>
<comment type="subcellular location">
    <subcellularLocation>
        <location evidence="8">Cell membrane</location>
    </subcellularLocation>
    <subcellularLocation>
        <location evidence="1">Membrane</location>
    </subcellularLocation>
</comment>
<dbReference type="EMBL" id="SMGK01000003">
    <property type="protein sequence ID" value="TCK72784.1"/>
    <property type="molecule type" value="Genomic_DNA"/>
</dbReference>
<dbReference type="NCBIfam" id="TIGR01512">
    <property type="entry name" value="ATPase-IB2_Cd"/>
    <property type="match status" value="1"/>
</dbReference>
<feature type="transmembrane region" description="Helical" evidence="8">
    <location>
        <begin position="272"/>
        <end position="298"/>
    </location>
</feature>
<dbReference type="InterPro" id="IPR023299">
    <property type="entry name" value="ATPase_P-typ_cyto_dom_N"/>
</dbReference>
<gene>
    <name evidence="10" type="ORF">C7378_2374</name>
</gene>
<evidence type="ECO:0000256" key="2">
    <source>
        <dbReference type="ARBA" id="ARBA00006024"/>
    </source>
</evidence>
<dbReference type="GO" id="GO:0015086">
    <property type="term" value="F:cadmium ion transmembrane transporter activity"/>
    <property type="evidence" value="ECO:0007669"/>
    <property type="project" value="TreeGrafter"/>
</dbReference>
<evidence type="ECO:0000313" key="10">
    <source>
        <dbReference type="EMBL" id="TCK72784.1"/>
    </source>
</evidence>
<evidence type="ECO:0000256" key="1">
    <source>
        <dbReference type="ARBA" id="ARBA00004370"/>
    </source>
</evidence>
<accession>A0A4R1L435</accession>
<comment type="catalytic activity">
    <reaction evidence="7">
        <text>Zn(2+)(in) + ATP + H2O = Zn(2+)(out) + ADP + phosphate + H(+)</text>
        <dbReference type="Rhea" id="RHEA:20621"/>
        <dbReference type="ChEBI" id="CHEBI:15377"/>
        <dbReference type="ChEBI" id="CHEBI:15378"/>
        <dbReference type="ChEBI" id="CHEBI:29105"/>
        <dbReference type="ChEBI" id="CHEBI:30616"/>
        <dbReference type="ChEBI" id="CHEBI:43474"/>
        <dbReference type="ChEBI" id="CHEBI:456216"/>
        <dbReference type="EC" id="7.2.2.12"/>
    </reaction>
</comment>
<dbReference type="SUPFAM" id="SSF56784">
    <property type="entry name" value="HAD-like"/>
    <property type="match status" value="1"/>
</dbReference>
<dbReference type="InterPro" id="IPR036412">
    <property type="entry name" value="HAD-like_sf"/>
</dbReference>
<evidence type="ECO:0000256" key="8">
    <source>
        <dbReference type="RuleBase" id="RU362081"/>
    </source>
</evidence>
<keyword evidence="8" id="KW-0547">Nucleotide-binding</keyword>
<dbReference type="NCBIfam" id="TIGR01525">
    <property type="entry name" value="ATPase-IB_hvy"/>
    <property type="match status" value="1"/>
</dbReference>
<sequence>MTSKSTQIAGDSLARNLVRAWNSISAILSFAAIVLHLVLRYGFSVTGYAASVPLWIAIIAGGVPLLYELSRQALKRQFGSDFLAGLSIVTATLMGEFLVATIIVLMLSGGQALEAYATQRASSVLNALARRMPSVAHRIAGDMTSDIPVGDIQVGDRLIIYPHEICPVDGVVESGSGTMDESFLTGEPFRMRKTSGSQVISGALNEDAVLTIVAEKLAVDSRYARIMEVMQRAEQNPPRIRRLADRLGAIYTPIAIAVAAAGWLFSGNPERFLAVIVIATPCPLLLAIPVSIIGAISLSAKRGIVIKKPVILEQVGEIRTMFFDKTGTLTHGEPVVTDIISFSGAESSDVLALAASLEQYSKHPLAGAILRAAQEKNLALQPVKEISEKPGEGLRGNIAGRSVLVTGRRSLRPELAALLPVNASGMECIVLVDDRLAALFKFHDRPRKEGSRFIRHLRPMHHVRHLVILSGDRGSEVEHLADIVGIEDARSSLTPEQKLNIVREETAKEATLFLGDGINDAPAMMAATVGVSFGQNSDITSEAAGAVILEPTLGKVDELLHIGIRMRRIALQSAIGGMVLSTAGMIAAALGYLPPLAGAIGQEVIDVLAVLNAVRASIPSRDLQDF</sequence>
<dbReference type="Pfam" id="PF00702">
    <property type="entry name" value="Hydrolase"/>
    <property type="match status" value="1"/>
</dbReference>
<feature type="transmembrane region" description="Helical" evidence="8">
    <location>
        <begin position="20"/>
        <end position="39"/>
    </location>
</feature>
<evidence type="ECO:0000256" key="6">
    <source>
        <dbReference type="ARBA" id="ARBA00039097"/>
    </source>
</evidence>
<comment type="caution">
    <text evidence="10">The sequence shown here is derived from an EMBL/GenBank/DDBJ whole genome shotgun (WGS) entry which is preliminary data.</text>
</comment>
<name>A0A4R1L435_9BACT</name>